<dbReference type="GO" id="GO:0004867">
    <property type="term" value="F:serine-type endopeptidase inhibitor activity"/>
    <property type="evidence" value="ECO:0007669"/>
    <property type="project" value="UniProtKB-KW"/>
</dbReference>
<feature type="region of interest" description="Disordered" evidence="1">
    <location>
        <begin position="1"/>
        <end position="23"/>
    </location>
</feature>
<dbReference type="SMART" id="SM00280">
    <property type="entry name" value="KAZAL"/>
    <property type="match status" value="1"/>
</dbReference>
<reference evidence="3" key="1">
    <citation type="journal article" date="2020" name="Nat. Ecol. Evol.">
        <title>Deeply conserved synteny resolves early events in vertebrate evolution.</title>
        <authorList>
            <person name="Simakov O."/>
            <person name="Marletaz F."/>
            <person name="Yue J.X."/>
            <person name="O'Connell B."/>
            <person name="Jenkins J."/>
            <person name="Brandt A."/>
            <person name="Calef R."/>
            <person name="Tung C.H."/>
            <person name="Huang T.K."/>
            <person name="Schmutz J."/>
            <person name="Satoh N."/>
            <person name="Yu J.K."/>
            <person name="Putnam N.H."/>
            <person name="Green R.E."/>
            <person name="Rokhsar D.S."/>
        </authorList>
    </citation>
    <scope>NUCLEOTIDE SEQUENCE [LARGE SCALE GENOMIC DNA]</scope>
    <source>
        <strain evidence="3">S238N-H82</strain>
    </source>
</reference>
<accession>A0A9J7MEJ7</accession>
<organism evidence="3 4">
    <name type="scientific">Branchiostoma floridae</name>
    <name type="common">Florida lancelet</name>
    <name type="synonym">Amphioxus</name>
    <dbReference type="NCBI Taxonomy" id="7739"/>
    <lineage>
        <taxon>Eukaryota</taxon>
        <taxon>Metazoa</taxon>
        <taxon>Chordata</taxon>
        <taxon>Cephalochordata</taxon>
        <taxon>Leptocardii</taxon>
        <taxon>Amphioxiformes</taxon>
        <taxon>Branchiostomatidae</taxon>
        <taxon>Branchiostoma</taxon>
    </lineage>
</organism>
<keyword evidence="4" id="KW-0646">Protease inhibitor</keyword>
<dbReference type="CDD" id="cd00104">
    <property type="entry name" value="KAZAL_FS"/>
    <property type="match status" value="1"/>
</dbReference>
<dbReference type="Pfam" id="PF00050">
    <property type="entry name" value="Kazal_1"/>
    <property type="match status" value="1"/>
</dbReference>
<name>A0A9J7MEJ7_BRAFL</name>
<dbReference type="PROSITE" id="PS51465">
    <property type="entry name" value="KAZAL_2"/>
    <property type="match status" value="1"/>
</dbReference>
<keyword evidence="3" id="KW-1185">Reference proteome</keyword>
<dbReference type="KEGG" id="bfo:118431992"/>
<evidence type="ECO:0000259" key="2">
    <source>
        <dbReference type="PROSITE" id="PS51465"/>
    </source>
</evidence>
<proteinExistence type="predicted"/>
<evidence type="ECO:0000313" key="3">
    <source>
        <dbReference type="Proteomes" id="UP000001554"/>
    </source>
</evidence>
<evidence type="ECO:0000256" key="1">
    <source>
        <dbReference type="SAM" id="MobiDB-lite"/>
    </source>
</evidence>
<dbReference type="RefSeq" id="XP_035699348.1">
    <property type="nucleotide sequence ID" value="XM_035843455.1"/>
</dbReference>
<dbReference type="InterPro" id="IPR002350">
    <property type="entry name" value="Kazal_dom"/>
</dbReference>
<evidence type="ECO:0000313" key="4">
    <source>
        <dbReference type="RefSeq" id="XP_035699348.1"/>
    </source>
</evidence>
<dbReference type="SUPFAM" id="SSF100895">
    <property type="entry name" value="Kazal-type serine protease inhibitors"/>
    <property type="match status" value="1"/>
</dbReference>
<feature type="domain" description="Kazal-like" evidence="2">
    <location>
        <begin position="59"/>
        <end position="110"/>
    </location>
</feature>
<dbReference type="InterPro" id="IPR036058">
    <property type="entry name" value="Kazal_dom_sf"/>
</dbReference>
<protein>
    <submittedName>
        <fullName evidence="4">Serine protease inhibitor Kazal-type 1-like</fullName>
    </submittedName>
</protein>
<reference evidence="4" key="2">
    <citation type="submission" date="2025-08" db="UniProtKB">
        <authorList>
            <consortium name="RefSeq"/>
        </authorList>
    </citation>
    <scope>IDENTIFICATION</scope>
    <source>
        <strain evidence="4">S238N-H82</strain>
        <tissue evidence="4">Testes</tissue>
    </source>
</reference>
<dbReference type="AlphaFoldDB" id="A0A9J7MEJ7"/>
<gene>
    <name evidence="4" type="primary">LOC118431992</name>
</gene>
<sequence>MKPCSALTNQDNTSQLTSTTGSPRRTFKMKTSVAALLLALIVAVSLSPPVESRVVPGFEGGFRRCDWHCIHLYDPVCGSDGQQYSNSCFLGIAQCMDPSLERADDHVCGLDGALM</sequence>
<dbReference type="Proteomes" id="UP000001554">
    <property type="component" value="Chromosome 15"/>
</dbReference>
<dbReference type="GeneID" id="118431992"/>
<dbReference type="OMA" id="LGIAQCM"/>
<keyword evidence="4" id="KW-0722">Serine protease inhibitor</keyword>
<dbReference type="Gene3D" id="3.30.60.30">
    <property type="match status" value="1"/>
</dbReference>
<dbReference type="OrthoDB" id="88853at2759"/>